<gene>
    <name evidence="1" type="ORF">orf31</name>
</gene>
<organism evidence="1 2">
    <name type="scientific">Lactobacillus phage LP65</name>
    <dbReference type="NCBI Taxonomy" id="2892344"/>
    <lineage>
        <taxon>Viruses</taxon>
        <taxon>Duplodnaviria</taxon>
        <taxon>Heunggongvirae</taxon>
        <taxon>Uroviricota</taxon>
        <taxon>Caudoviricetes</taxon>
        <taxon>Herelleviridae</taxon>
        <taxon>Salchichonvirus</taxon>
        <taxon>Salchichonvirus LP65</taxon>
    </lineage>
</organism>
<reference evidence="1 2" key="1">
    <citation type="journal article" date="2004" name="J. Bacteriol.">
        <title>Lactobacillus plantarum bacteriophage LP65: a new member of the SPO1-like genus of the family Myoviridae.</title>
        <authorList>
            <person name="Chibani-Chennoufi S."/>
            <person name="Dillmann M.L."/>
            <person name="Marvin-Guy L."/>
            <person name="Rami-Shojaei S."/>
            <person name="Brussow H."/>
        </authorList>
    </citation>
    <scope>NUCLEOTIDE SEQUENCE</scope>
</reference>
<dbReference type="EMBL" id="AY682195">
    <property type="protein sequence ID" value="AAV35851.1"/>
    <property type="molecule type" value="Genomic_DNA"/>
</dbReference>
<dbReference type="RefSeq" id="YP_164666.1">
    <property type="nucleotide sequence ID" value="NC_006565.1"/>
</dbReference>
<dbReference type="KEGG" id="vg:3197415"/>
<proteinExistence type="predicted"/>
<keyword evidence="2" id="KW-1185">Reference proteome</keyword>
<evidence type="ECO:0000313" key="2">
    <source>
        <dbReference type="Proteomes" id="UP000002117"/>
    </source>
</evidence>
<accession>Q5ULT3</accession>
<evidence type="ECO:0000313" key="1">
    <source>
        <dbReference type="EMBL" id="AAV35851.1"/>
    </source>
</evidence>
<name>Q5ULT3_9CAUD</name>
<sequence length="92" mass="10952">MVIKFDKYAKDLFANIIESKDDMTGRTIEDDNQANKIIKLYEWLATQEYRVALAAKDRNLKSKHYKLSSYYQKRYKEVETVRDNMTSNMTSK</sequence>
<dbReference type="Proteomes" id="UP000002117">
    <property type="component" value="Segment"/>
</dbReference>
<protein>
    <submittedName>
        <fullName evidence="1">Orf31</fullName>
    </submittedName>
</protein>